<dbReference type="PANTHER" id="PTHR24365">
    <property type="entry name" value="TOLL-LIKE RECEPTOR"/>
    <property type="match status" value="1"/>
</dbReference>
<dbReference type="EMBL" id="NEDP02005359">
    <property type="protein sequence ID" value="OWF41725.1"/>
    <property type="molecule type" value="Genomic_DNA"/>
</dbReference>
<evidence type="ECO:0000256" key="1">
    <source>
        <dbReference type="ARBA" id="ARBA00004370"/>
    </source>
</evidence>
<accession>A0A210PZ15</accession>
<dbReference type="Pfam" id="PF13676">
    <property type="entry name" value="TIR_2"/>
    <property type="match status" value="1"/>
</dbReference>
<dbReference type="AlphaFoldDB" id="A0A210PZ15"/>
<dbReference type="SMART" id="SM00255">
    <property type="entry name" value="TIR"/>
    <property type="match status" value="1"/>
</dbReference>
<dbReference type="PRINTS" id="PR01537">
    <property type="entry name" value="INTRLKN1R1F"/>
</dbReference>
<protein>
    <submittedName>
        <fullName evidence="10">Protein toll</fullName>
    </submittedName>
</protein>
<dbReference type="GO" id="GO:0005886">
    <property type="term" value="C:plasma membrane"/>
    <property type="evidence" value="ECO:0007669"/>
    <property type="project" value="TreeGrafter"/>
</dbReference>
<evidence type="ECO:0000256" key="7">
    <source>
        <dbReference type="SAM" id="Phobius"/>
    </source>
</evidence>
<keyword evidence="3" id="KW-0732">Signal</keyword>
<feature type="domain" description="EGF-like" evidence="8">
    <location>
        <begin position="1"/>
        <end position="31"/>
    </location>
</feature>
<keyword evidence="6" id="KW-0245">EGF-like domain</keyword>
<feature type="transmembrane region" description="Helical" evidence="7">
    <location>
        <begin position="48"/>
        <end position="70"/>
    </location>
</feature>
<evidence type="ECO:0000259" key="9">
    <source>
        <dbReference type="PROSITE" id="PS50104"/>
    </source>
</evidence>
<reference evidence="10 11" key="1">
    <citation type="journal article" date="2017" name="Nat. Ecol. Evol.">
        <title>Scallop genome provides insights into evolution of bilaterian karyotype and development.</title>
        <authorList>
            <person name="Wang S."/>
            <person name="Zhang J."/>
            <person name="Jiao W."/>
            <person name="Li J."/>
            <person name="Xun X."/>
            <person name="Sun Y."/>
            <person name="Guo X."/>
            <person name="Huan P."/>
            <person name="Dong B."/>
            <person name="Zhang L."/>
            <person name="Hu X."/>
            <person name="Sun X."/>
            <person name="Wang J."/>
            <person name="Zhao C."/>
            <person name="Wang Y."/>
            <person name="Wang D."/>
            <person name="Huang X."/>
            <person name="Wang R."/>
            <person name="Lv J."/>
            <person name="Li Y."/>
            <person name="Zhang Z."/>
            <person name="Liu B."/>
            <person name="Lu W."/>
            <person name="Hui Y."/>
            <person name="Liang J."/>
            <person name="Zhou Z."/>
            <person name="Hou R."/>
            <person name="Li X."/>
            <person name="Liu Y."/>
            <person name="Li H."/>
            <person name="Ning X."/>
            <person name="Lin Y."/>
            <person name="Zhao L."/>
            <person name="Xing Q."/>
            <person name="Dou J."/>
            <person name="Li Y."/>
            <person name="Mao J."/>
            <person name="Guo H."/>
            <person name="Dou H."/>
            <person name="Li T."/>
            <person name="Mu C."/>
            <person name="Jiang W."/>
            <person name="Fu Q."/>
            <person name="Fu X."/>
            <person name="Miao Y."/>
            <person name="Liu J."/>
            <person name="Yu Q."/>
            <person name="Li R."/>
            <person name="Liao H."/>
            <person name="Li X."/>
            <person name="Kong Y."/>
            <person name="Jiang Z."/>
            <person name="Chourrout D."/>
            <person name="Li R."/>
            <person name="Bao Z."/>
        </authorList>
    </citation>
    <scope>NUCLEOTIDE SEQUENCE [LARGE SCALE GENOMIC DNA]</scope>
    <source>
        <strain evidence="10 11">PY_sf001</strain>
    </source>
</reference>
<dbReference type="Gene3D" id="3.40.50.10140">
    <property type="entry name" value="Toll/interleukin-1 receptor homology (TIR) domain"/>
    <property type="match status" value="1"/>
</dbReference>
<dbReference type="PROSITE" id="PS50104">
    <property type="entry name" value="TIR"/>
    <property type="match status" value="1"/>
</dbReference>
<dbReference type="PROSITE" id="PS00022">
    <property type="entry name" value="EGF_1"/>
    <property type="match status" value="1"/>
</dbReference>
<evidence type="ECO:0000313" key="10">
    <source>
        <dbReference type="EMBL" id="OWF41725.1"/>
    </source>
</evidence>
<feature type="domain" description="TIR" evidence="9">
    <location>
        <begin position="93"/>
        <end position="237"/>
    </location>
</feature>
<dbReference type="SUPFAM" id="SSF52200">
    <property type="entry name" value="Toll/Interleukin receptor TIR domain"/>
    <property type="match status" value="1"/>
</dbReference>
<comment type="caution">
    <text evidence="6">Lacks conserved residue(s) required for the propagation of feature annotation.</text>
</comment>
<dbReference type="InterPro" id="IPR000157">
    <property type="entry name" value="TIR_dom"/>
</dbReference>
<dbReference type="PANTHER" id="PTHR24365:SF541">
    <property type="entry name" value="PROTEIN TOLL-RELATED"/>
    <property type="match status" value="1"/>
</dbReference>
<dbReference type="PROSITE" id="PS50026">
    <property type="entry name" value="EGF_3"/>
    <property type="match status" value="1"/>
</dbReference>
<name>A0A210PZ15_MIZYE</name>
<feature type="disulfide bond" evidence="6">
    <location>
        <begin position="21"/>
        <end position="30"/>
    </location>
</feature>
<keyword evidence="6" id="KW-1015">Disulfide bond</keyword>
<comment type="caution">
    <text evidence="10">The sequence shown here is derived from an EMBL/GenBank/DDBJ whole genome shotgun (WGS) entry which is preliminary data.</text>
</comment>
<keyword evidence="5 7" id="KW-0472">Membrane</keyword>
<dbReference type="GO" id="GO:0038023">
    <property type="term" value="F:signaling receptor activity"/>
    <property type="evidence" value="ECO:0007669"/>
    <property type="project" value="TreeGrafter"/>
</dbReference>
<gene>
    <name evidence="10" type="ORF">KP79_PYT23908</name>
</gene>
<dbReference type="InterPro" id="IPR000742">
    <property type="entry name" value="EGF"/>
</dbReference>
<proteinExistence type="predicted"/>
<dbReference type="InterPro" id="IPR035897">
    <property type="entry name" value="Toll_tir_struct_dom_sf"/>
</dbReference>
<keyword evidence="11" id="KW-1185">Reference proteome</keyword>
<evidence type="ECO:0000256" key="5">
    <source>
        <dbReference type="ARBA" id="ARBA00023136"/>
    </source>
</evidence>
<dbReference type="OrthoDB" id="1421090at2759"/>
<dbReference type="STRING" id="6573.A0A210PZ15"/>
<evidence type="ECO:0000313" key="11">
    <source>
        <dbReference type="Proteomes" id="UP000242188"/>
    </source>
</evidence>
<keyword evidence="2 7" id="KW-0812">Transmembrane</keyword>
<evidence type="ECO:0000256" key="3">
    <source>
        <dbReference type="ARBA" id="ARBA00022729"/>
    </source>
</evidence>
<dbReference type="Proteomes" id="UP000242188">
    <property type="component" value="Unassembled WGS sequence"/>
</dbReference>
<evidence type="ECO:0000256" key="4">
    <source>
        <dbReference type="ARBA" id="ARBA00022989"/>
    </source>
</evidence>
<dbReference type="GO" id="GO:0007165">
    <property type="term" value="P:signal transduction"/>
    <property type="evidence" value="ECO:0007669"/>
    <property type="project" value="InterPro"/>
</dbReference>
<comment type="subcellular location">
    <subcellularLocation>
        <location evidence="1">Membrane</location>
    </subcellularLocation>
</comment>
<evidence type="ECO:0000256" key="2">
    <source>
        <dbReference type="ARBA" id="ARBA00022692"/>
    </source>
</evidence>
<sequence length="281" mass="32654">MECSEHGICEKFSNGSERCHCDTNYEGRLCDIGMTFDEPDSDLELTPFVVIPIVLVLLFLAAGLLLFWMWKNRVTIIMKIVHYFQAYEDDDEKIWDVFISYKSADIDQTFVLRVLLPKLEELGFTVCLHFREFLPGESIANNIINAINNSRRTILILTPRYVSSEFTRLEYQVAQHEMLKRKHKIIPVLLEDISMVNDTMDPNLKLILRCVTYLEYPGPDAGENNTKRFWEKLSLAMPKKRQTEEKQKQQIDEITDELYIEGPVNGATTKNEKTHTVDTHV</sequence>
<keyword evidence="4 7" id="KW-1133">Transmembrane helix</keyword>
<evidence type="ECO:0000259" key="8">
    <source>
        <dbReference type="PROSITE" id="PS50026"/>
    </source>
</evidence>
<organism evidence="10 11">
    <name type="scientific">Mizuhopecten yessoensis</name>
    <name type="common">Japanese scallop</name>
    <name type="synonym">Patinopecten yessoensis</name>
    <dbReference type="NCBI Taxonomy" id="6573"/>
    <lineage>
        <taxon>Eukaryota</taxon>
        <taxon>Metazoa</taxon>
        <taxon>Spiralia</taxon>
        <taxon>Lophotrochozoa</taxon>
        <taxon>Mollusca</taxon>
        <taxon>Bivalvia</taxon>
        <taxon>Autobranchia</taxon>
        <taxon>Pteriomorphia</taxon>
        <taxon>Pectinida</taxon>
        <taxon>Pectinoidea</taxon>
        <taxon>Pectinidae</taxon>
        <taxon>Mizuhopecten</taxon>
    </lineage>
</organism>
<evidence type="ECO:0000256" key="6">
    <source>
        <dbReference type="PROSITE-ProRule" id="PRU00076"/>
    </source>
</evidence>